<evidence type="ECO:0000259" key="1">
    <source>
        <dbReference type="Pfam" id="PF12728"/>
    </source>
</evidence>
<dbReference type="EMBL" id="WTZA01000001">
    <property type="protein sequence ID" value="MXO75334.1"/>
    <property type="molecule type" value="Genomic_DNA"/>
</dbReference>
<sequence>MEPLTVTIADTQRVTGLGRTKLYELIGDGKLQVVKIGRRTLVRTDSIRALVDQAA</sequence>
<keyword evidence="3" id="KW-1185">Reference proteome</keyword>
<feature type="domain" description="Helix-turn-helix" evidence="1">
    <location>
        <begin position="6"/>
        <end position="53"/>
    </location>
</feature>
<evidence type="ECO:0000313" key="2">
    <source>
        <dbReference type="EMBL" id="MXO75334.1"/>
    </source>
</evidence>
<organism evidence="2 3">
    <name type="scientific">Tsuneonella aeria</name>
    <dbReference type="NCBI Taxonomy" id="1837929"/>
    <lineage>
        <taxon>Bacteria</taxon>
        <taxon>Pseudomonadati</taxon>
        <taxon>Pseudomonadota</taxon>
        <taxon>Alphaproteobacteria</taxon>
        <taxon>Sphingomonadales</taxon>
        <taxon>Erythrobacteraceae</taxon>
        <taxon>Tsuneonella</taxon>
    </lineage>
</organism>
<reference evidence="2 3" key="1">
    <citation type="submission" date="2019-12" db="EMBL/GenBank/DDBJ databases">
        <title>Genomic-based taxomic classification of the family Erythrobacteraceae.</title>
        <authorList>
            <person name="Xu L."/>
        </authorList>
    </citation>
    <scope>NUCLEOTIDE SEQUENCE [LARGE SCALE GENOMIC DNA]</scope>
    <source>
        <strain evidence="2 3">100921-2</strain>
    </source>
</reference>
<accession>A0A6I4TF25</accession>
<name>A0A6I4TF25_9SPHN</name>
<proteinExistence type="predicted"/>
<evidence type="ECO:0000313" key="3">
    <source>
        <dbReference type="Proteomes" id="UP000439522"/>
    </source>
</evidence>
<dbReference type="Pfam" id="PF12728">
    <property type="entry name" value="HTH_17"/>
    <property type="match status" value="1"/>
</dbReference>
<gene>
    <name evidence="2" type="ORF">GRI40_08925</name>
</gene>
<dbReference type="InterPro" id="IPR041657">
    <property type="entry name" value="HTH_17"/>
</dbReference>
<dbReference type="OrthoDB" id="7226381at2"/>
<dbReference type="RefSeq" id="WP_160610984.1">
    <property type="nucleotide sequence ID" value="NZ_WTZA01000001.1"/>
</dbReference>
<dbReference type="AlphaFoldDB" id="A0A6I4TF25"/>
<dbReference type="Proteomes" id="UP000439522">
    <property type="component" value="Unassembled WGS sequence"/>
</dbReference>
<protein>
    <submittedName>
        <fullName evidence="2">Helix-turn-helix domain-containing protein</fullName>
    </submittedName>
</protein>
<comment type="caution">
    <text evidence="2">The sequence shown here is derived from an EMBL/GenBank/DDBJ whole genome shotgun (WGS) entry which is preliminary data.</text>
</comment>